<dbReference type="SUPFAM" id="SSF51735">
    <property type="entry name" value="NAD(P)-binding Rossmann-fold domains"/>
    <property type="match status" value="1"/>
</dbReference>
<sequence>MTETLFERYVLVTGGAGFIGSHFLEYLVTKYPNYHFTCIDKLNYVSSYSTKFLDSLTSLPNFKFIKRDLALELEFLKQLLVFNFNTNRITEVINFAAESSVDISFDDPLYVISNNILSTANLLECFRLVKLANPEETFNFLHVSTDEVYGDEGIQSDESASLRPTNPYSASKASLDMIINSYKCSWKLPISIVRPNNVYGPRQYPNKLVPAAINRLFSGKPVRIHGSGSNLRCYLHVHDLVRALELVWKSPNKGQVFNVGNGDEILNVALVEKICKLYFKDEPFELQKHVEFVEDRKYNDMRYSMSCEKIGELGWSPRIRLEDGLSEMIEMQRG</sequence>
<protein>
    <submittedName>
        <fullName evidence="2">Putative dtdp-glucose 4,6-dehydratase</fullName>
    </submittedName>
</protein>
<keyword evidence="3" id="KW-1185">Reference proteome</keyword>
<dbReference type="FunFam" id="3.40.50.720:FF:000304">
    <property type="entry name" value="UDP-glucose 4,6-dehydratase"/>
    <property type="match status" value="1"/>
</dbReference>
<gene>
    <name evidence="2" type="ORF">CANTADRAFT_51852</name>
</gene>
<dbReference type="RefSeq" id="XP_020064614.1">
    <property type="nucleotide sequence ID" value="XM_020209995.1"/>
</dbReference>
<reference evidence="3" key="1">
    <citation type="submission" date="2016-05" db="EMBL/GenBank/DDBJ databases">
        <title>Comparative genomics of biotechnologically important yeasts.</title>
        <authorList>
            <consortium name="DOE Joint Genome Institute"/>
            <person name="Riley R."/>
            <person name="Haridas S."/>
            <person name="Wolfe K.H."/>
            <person name="Lopes M.R."/>
            <person name="Hittinger C.T."/>
            <person name="Goker M."/>
            <person name="Salamov A."/>
            <person name="Wisecaver J."/>
            <person name="Long T.M."/>
            <person name="Aerts A.L."/>
            <person name="Barry K."/>
            <person name="Choi C."/>
            <person name="Clum A."/>
            <person name="Coughlan A.Y."/>
            <person name="Deshpande S."/>
            <person name="Douglass A.P."/>
            <person name="Hanson S.J."/>
            <person name="Klenk H.-P."/>
            <person name="Labutti K."/>
            <person name="Lapidus A."/>
            <person name="Lindquist E."/>
            <person name="Lipzen A."/>
            <person name="Meier-Kolthoff J.P."/>
            <person name="Ohm R.A."/>
            <person name="Otillar R.P."/>
            <person name="Pangilinan J."/>
            <person name="Peng Y."/>
            <person name="Rokas A."/>
            <person name="Rosa C.A."/>
            <person name="Scheuner C."/>
            <person name="Sibirny A.A."/>
            <person name="Slot J.C."/>
            <person name="Stielow J.B."/>
            <person name="Sun H."/>
            <person name="Kurtzman C.P."/>
            <person name="Blackwell M."/>
            <person name="Grigoriev I.V."/>
            <person name="Jeffries T.W."/>
        </authorList>
    </citation>
    <scope>NUCLEOTIDE SEQUENCE [LARGE SCALE GENOMIC DNA]</scope>
    <source>
        <strain evidence="3">NRRL Y-17324</strain>
    </source>
</reference>
<dbReference type="Gene3D" id="3.90.25.10">
    <property type="entry name" value="UDP-galactose 4-epimerase, domain 1"/>
    <property type="match status" value="1"/>
</dbReference>
<dbReference type="Pfam" id="PF16363">
    <property type="entry name" value="GDP_Man_Dehyd"/>
    <property type="match status" value="1"/>
</dbReference>
<evidence type="ECO:0000313" key="3">
    <source>
        <dbReference type="Proteomes" id="UP000094285"/>
    </source>
</evidence>
<dbReference type="Proteomes" id="UP000094285">
    <property type="component" value="Unassembled WGS sequence"/>
</dbReference>
<dbReference type="AlphaFoldDB" id="A0A1E4SJ80"/>
<dbReference type="PANTHER" id="PTHR43000">
    <property type="entry name" value="DTDP-D-GLUCOSE 4,6-DEHYDRATASE-RELATED"/>
    <property type="match status" value="1"/>
</dbReference>
<dbReference type="GO" id="GO:0009225">
    <property type="term" value="P:nucleotide-sugar metabolic process"/>
    <property type="evidence" value="ECO:0007669"/>
    <property type="project" value="UniProtKB-ARBA"/>
</dbReference>
<dbReference type="EMBL" id="KV453912">
    <property type="protein sequence ID" value="ODV79492.1"/>
    <property type="molecule type" value="Genomic_DNA"/>
</dbReference>
<feature type="domain" description="NAD(P)-binding" evidence="1">
    <location>
        <begin position="11"/>
        <end position="328"/>
    </location>
</feature>
<name>A0A1E4SJ80_9ASCO</name>
<proteinExistence type="predicted"/>
<dbReference type="STRING" id="984487.A0A1E4SJ80"/>
<organism evidence="2 3">
    <name type="scientific">Suhomyces tanzawaensis NRRL Y-17324</name>
    <dbReference type="NCBI Taxonomy" id="984487"/>
    <lineage>
        <taxon>Eukaryota</taxon>
        <taxon>Fungi</taxon>
        <taxon>Dikarya</taxon>
        <taxon>Ascomycota</taxon>
        <taxon>Saccharomycotina</taxon>
        <taxon>Pichiomycetes</taxon>
        <taxon>Debaryomycetaceae</taxon>
        <taxon>Suhomyces</taxon>
    </lineage>
</organism>
<dbReference type="GeneID" id="30984131"/>
<evidence type="ECO:0000313" key="2">
    <source>
        <dbReference type="EMBL" id="ODV79492.1"/>
    </source>
</evidence>
<evidence type="ECO:0000259" key="1">
    <source>
        <dbReference type="Pfam" id="PF16363"/>
    </source>
</evidence>
<dbReference type="InterPro" id="IPR036291">
    <property type="entry name" value="NAD(P)-bd_dom_sf"/>
</dbReference>
<dbReference type="InterPro" id="IPR016040">
    <property type="entry name" value="NAD(P)-bd_dom"/>
</dbReference>
<dbReference type="Gene3D" id="3.40.50.720">
    <property type="entry name" value="NAD(P)-binding Rossmann-like Domain"/>
    <property type="match status" value="1"/>
</dbReference>
<dbReference type="OrthoDB" id="331544at2759"/>
<accession>A0A1E4SJ80</accession>